<dbReference type="Pfam" id="PF07690">
    <property type="entry name" value="MFS_1"/>
    <property type="match status" value="1"/>
</dbReference>
<evidence type="ECO:0000313" key="9">
    <source>
        <dbReference type="EMBL" id="MBB5512925.1"/>
    </source>
</evidence>
<evidence type="ECO:0000256" key="6">
    <source>
        <dbReference type="ARBA" id="ARBA00023136"/>
    </source>
</evidence>
<feature type="transmembrane region" description="Helical" evidence="7">
    <location>
        <begin position="166"/>
        <end position="186"/>
    </location>
</feature>
<feature type="transmembrane region" description="Helical" evidence="7">
    <location>
        <begin position="102"/>
        <end position="119"/>
    </location>
</feature>
<protein>
    <recommendedName>
        <fullName evidence="8">Major facilitator superfamily (MFS) profile domain-containing protein</fullName>
    </recommendedName>
</protein>
<evidence type="ECO:0000256" key="4">
    <source>
        <dbReference type="ARBA" id="ARBA00022692"/>
    </source>
</evidence>
<feature type="transmembrane region" description="Helical" evidence="7">
    <location>
        <begin position="75"/>
        <end position="96"/>
    </location>
</feature>
<dbReference type="InterPro" id="IPR050171">
    <property type="entry name" value="MFS_Transporters"/>
</dbReference>
<dbReference type="GO" id="GO:0022857">
    <property type="term" value="F:transmembrane transporter activity"/>
    <property type="evidence" value="ECO:0007669"/>
    <property type="project" value="InterPro"/>
</dbReference>
<reference evidence="9 10" key="1">
    <citation type="submission" date="2020-08" db="EMBL/GenBank/DDBJ databases">
        <title>Sequencing the genomes of 1000 actinobacteria strains.</title>
        <authorList>
            <person name="Klenk H.-P."/>
        </authorList>
    </citation>
    <scope>NUCLEOTIDE SEQUENCE [LARGE SCALE GENOMIC DNA]</scope>
    <source>
        <strain evidence="9 10">DSM 105783</strain>
    </source>
</reference>
<evidence type="ECO:0000256" key="1">
    <source>
        <dbReference type="ARBA" id="ARBA00004651"/>
    </source>
</evidence>
<dbReference type="SUPFAM" id="SSF103473">
    <property type="entry name" value="MFS general substrate transporter"/>
    <property type="match status" value="1"/>
</dbReference>
<comment type="caution">
    <text evidence="9">The sequence shown here is derived from an EMBL/GenBank/DDBJ whole genome shotgun (WGS) entry which is preliminary data.</text>
</comment>
<feature type="transmembrane region" description="Helical" evidence="7">
    <location>
        <begin position="247"/>
        <end position="268"/>
    </location>
</feature>
<proteinExistence type="predicted"/>
<feature type="transmembrane region" description="Helical" evidence="7">
    <location>
        <begin position="371"/>
        <end position="389"/>
    </location>
</feature>
<dbReference type="InterPro" id="IPR036259">
    <property type="entry name" value="MFS_trans_sf"/>
</dbReference>
<keyword evidence="5 7" id="KW-1133">Transmembrane helix</keyword>
<keyword evidence="2" id="KW-0813">Transport</keyword>
<dbReference type="PANTHER" id="PTHR23517:SF3">
    <property type="entry name" value="INTEGRAL MEMBRANE TRANSPORT PROTEIN"/>
    <property type="match status" value="1"/>
</dbReference>
<evidence type="ECO:0000256" key="2">
    <source>
        <dbReference type="ARBA" id="ARBA00022448"/>
    </source>
</evidence>
<dbReference type="PANTHER" id="PTHR23517">
    <property type="entry name" value="RESISTANCE PROTEIN MDTM, PUTATIVE-RELATED-RELATED"/>
    <property type="match status" value="1"/>
</dbReference>
<feature type="transmembrane region" description="Helical" evidence="7">
    <location>
        <begin position="140"/>
        <end position="160"/>
    </location>
</feature>
<evidence type="ECO:0000256" key="7">
    <source>
        <dbReference type="SAM" id="Phobius"/>
    </source>
</evidence>
<feature type="transmembrane region" description="Helical" evidence="7">
    <location>
        <begin position="280"/>
        <end position="300"/>
    </location>
</feature>
<accession>A0A7W8TU33</accession>
<dbReference type="EMBL" id="JACHDR010000001">
    <property type="protein sequence ID" value="MBB5512925.1"/>
    <property type="molecule type" value="Genomic_DNA"/>
</dbReference>
<evidence type="ECO:0000259" key="8">
    <source>
        <dbReference type="PROSITE" id="PS50850"/>
    </source>
</evidence>
<dbReference type="GO" id="GO:0005886">
    <property type="term" value="C:plasma membrane"/>
    <property type="evidence" value="ECO:0007669"/>
    <property type="project" value="UniProtKB-SubCell"/>
</dbReference>
<keyword evidence="3" id="KW-1003">Cell membrane</keyword>
<dbReference type="Gene3D" id="1.20.1250.20">
    <property type="entry name" value="MFS general substrate transporter like domains"/>
    <property type="match status" value="1"/>
</dbReference>
<dbReference type="InterPro" id="IPR011701">
    <property type="entry name" value="MFS"/>
</dbReference>
<dbReference type="Proteomes" id="UP000580797">
    <property type="component" value="Unassembled WGS sequence"/>
</dbReference>
<keyword evidence="4 7" id="KW-0812">Transmembrane</keyword>
<feature type="transmembrane region" description="Helical" evidence="7">
    <location>
        <begin position="306"/>
        <end position="326"/>
    </location>
</feature>
<keyword evidence="6 7" id="KW-0472">Membrane</keyword>
<dbReference type="RefSeq" id="WP_183665053.1">
    <property type="nucleotide sequence ID" value="NZ_BAAARH010000021.1"/>
</dbReference>
<dbReference type="PROSITE" id="PS50850">
    <property type="entry name" value="MFS"/>
    <property type="match status" value="1"/>
</dbReference>
<evidence type="ECO:0000256" key="5">
    <source>
        <dbReference type="ARBA" id="ARBA00022989"/>
    </source>
</evidence>
<feature type="domain" description="Major facilitator superfamily (MFS) profile" evidence="8">
    <location>
        <begin position="6"/>
        <end position="397"/>
    </location>
</feature>
<organism evidence="9 10">
    <name type="scientific">Neomicrococcus aestuarii</name>
    <dbReference type="NCBI Taxonomy" id="556325"/>
    <lineage>
        <taxon>Bacteria</taxon>
        <taxon>Bacillati</taxon>
        <taxon>Actinomycetota</taxon>
        <taxon>Actinomycetes</taxon>
        <taxon>Micrococcales</taxon>
        <taxon>Micrococcaceae</taxon>
        <taxon>Neomicrococcus</taxon>
    </lineage>
</organism>
<sequence>MIARRYWLGAALSLLMVGWGANQFASLLALYRQEHGISELAVTAMLGIYVLGLIPALLRGGSLSDQRGRAGLTRLALVLAVVASVLMIGGSAWLWLLFVGRFVAGVATGLAMAVTTSWVKELSQAPYDDAAFSTGAQRGSLYSASGFMLGAIVAGLLASFAPLPQVLPYAVHIALSLVMLAVIRALPETLHPHRQAAHAALPTEDVALSKRRFARVVGPAAPWVFGSVTTGFAVVPAFMANYGVNRLLYATACVGLVQGFGVLIQPLARKLDTPTSARALLVGMSTSAAGLGILALAMWLESPALGLLASTVLGCAYGTLMVSGLLETQRLAPVGQLGRYNGKYYTLAYIGFLGPAILAFVGIWLSPWWQLGLLAVLLSGSIVAVALNSRKALPRTAD</sequence>
<gene>
    <name evidence="9" type="ORF">HD598_001612</name>
</gene>
<evidence type="ECO:0000313" key="10">
    <source>
        <dbReference type="Proteomes" id="UP000580797"/>
    </source>
</evidence>
<feature type="transmembrane region" description="Helical" evidence="7">
    <location>
        <begin position="220"/>
        <end position="241"/>
    </location>
</feature>
<evidence type="ECO:0000256" key="3">
    <source>
        <dbReference type="ARBA" id="ARBA00022475"/>
    </source>
</evidence>
<comment type="subcellular location">
    <subcellularLocation>
        <location evidence="1">Cell membrane</location>
        <topology evidence="1">Multi-pass membrane protein</topology>
    </subcellularLocation>
</comment>
<name>A0A7W8TU33_9MICC</name>
<dbReference type="InterPro" id="IPR020846">
    <property type="entry name" value="MFS_dom"/>
</dbReference>
<dbReference type="AlphaFoldDB" id="A0A7W8TU33"/>
<feature type="transmembrane region" description="Helical" evidence="7">
    <location>
        <begin position="347"/>
        <end position="365"/>
    </location>
</feature>
<feature type="transmembrane region" description="Helical" evidence="7">
    <location>
        <begin position="36"/>
        <end position="54"/>
    </location>
</feature>